<evidence type="ECO:0000313" key="5">
    <source>
        <dbReference type="EMBL" id="ADZ10304.1"/>
    </source>
</evidence>
<evidence type="ECO:0000256" key="1">
    <source>
        <dbReference type="ARBA" id="ARBA00001911"/>
    </source>
</evidence>
<dbReference type="STRING" id="877455.Metbo_2085"/>
<dbReference type="Proteomes" id="UP000007490">
    <property type="component" value="Chromosome"/>
</dbReference>
<dbReference type="NCBIfam" id="TIGR01181">
    <property type="entry name" value="dTDP_gluc_dehyt"/>
    <property type="match status" value="1"/>
</dbReference>
<reference evidence="6" key="1">
    <citation type="submission" date="2011-02" db="EMBL/GenBank/DDBJ databases">
        <title>Complete sequence of Methanobacterium sp. AL-21.</title>
        <authorList>
            <consortium name="US DOE Joint Genome Institute"/>
            <person name="Lucas S."/>
            <person name="Copeland A."/>
            <person name="Lapidus A."/>
            <person name="Cheng J.-F."/>
            <person name="Goodwin L."/>
            <person name="Pitluck S."/>
            <person name="Chertkov O."/>
            <person name="Detter J.C."/>
            <person name="Han C."/>
            <person name="Tapia R."/>
            <person name="Land M."/>
            <person name="Hauser L."/>
            <person name="Kyrpides N."/>
            <person name="Ivanova N."/>
            <person name="Mikhailova N."/>
            <person name="Pagani I."/>
            <person name="Cadillo-Quiroz H."/>
            <person name="Imachi H."/>
            <person name="Zinder S."/>
            <person name="Liu W."/>
            <person name="Woyke T."/>
        </authorList>
    </citation>
    <scope>NUCLEOTIDE SEQUENCE [LARGE SCALE GENOMIC DNA]</scope>
    <source>
        <strain evidence="6">AL-21</strain>
    </source>
</reference>
<dbReference type="OrthoDB" id="4907at2157"/>
<dbReference type="SUPFAM" id="SSF51735">
    <property type="entry name" value="NAD(P)-binding Rossmann-fold domains"/>
    <property type="match status" value="1"/>
</dbReference>
<keyword evidence="3 5" id="KW-0456">Lyase</keyword>
<evidence type="ECO:0000313" key="6">
    <source>
        <dbReference type="Proteomes" id="UP000007490"/>
    </source>
</evidence>
<dbReference type="InterPro" id="IPR036291">
    <property type="entry name" value="NAD(P)-bd_dom_sf"/>
</dbReference>
<evidence type="ECO:0000256" key="3">
    <source>
        <dbReference type="ARBA" id="ARBA00023239"/>
    </source>
</evidence>
<dbReference type="eggNOG" id="arCOG01371">
    <property type="taxonomic scope" value="Archaea"/>
</dbReference>
<reference evidence="5 6" key="2">
    <citation type="journal article" date="2014" name="Int. J. Syst. Evol. Microbiol.">
        <title>Methanobacterium paludis sp. nov. and a novel strain of Methanobacterium lacus isolated from northern peatlands.</title>
        <authorList>
            <person name="Cadillo-Quiroz H."/>
            <person name="Brauer S.L."/>
            <person name="Goodson N."/>
            <person name="Yavitt J.B."/>
            <person name="Zinder S.H."/>
        </authorList>
    </citation>
    <scope>NUCLEOTIDE SEQUENCE [LARGE SCALE GENOMIC DNA]</scope>
    <source>
        <strain evidence="5 6">AL-21</strain>
    </source>
</reference>
<dbReference type="FunFam" id="3.40.50.720:FF:000304">
    <property type="entry name" value="UDP-glucose 4,6-dehydratase"/>
    <property type="match status" value="1"/>
</dbReference>
<evidence type="ECO:0000256" key="2">
    <source>
        <dbReference type="ARBA" id="ARBA00023027"/>
    </source>
</evidence>
<evidence type="ECO:0000259" key="4">
    <source>
        <dbReference type="Pfam" id="PF16363"/>
    </source>
</evidence>
<dbReference type="RefSeq" id="WP_013645655.1">
    <property type="nucleotide sequence ID" value="NC_015216.1"/>
</dbReference>
<accession>F0TBW2</accession>
<dbReference type="EMBL" id="CP002551">
    <property type="protein sequence ID" value="ADZ10304.1"/>
    <property type="molecule type" value="Genomic_DNA"/>
</dbReference>
<proteinExistence type="predicted"/>
<dbReference type="InterPro" id="IPR016040">
    <property type="entry name" value="NAD(P)-bd_dom"/>
</dbReference>
<dbReference type="AlphaFoldDB" id="F0TBW2"/>
<dbReference type="Pfam" id="PF16363">
    <property type="entry name" value="GDP_Man_Dehyd"/>
    <property type="match status" value="1"/>
</dbReference>
<dbReference type="HOGENOM" id="CLU_007383_1_14_2"/>
<dbReference type="GO" id="GO:0008460">
    <property type="term" value="F:dTDP-glucose 4,6-dehydratase activity"/>
    <property type="evidence" value="ECO:0007669"/>
    <property type="project" value="UniProtKB-EC"/>
</dbReference>
<dbReference type="Gene3D" id="3.40.50.720">
    <property type="entry name" value="NAD(P)-binding Rossmann-like Domain"/>
    <property type="match status" value="1"/>
</dbReference>
<dbReference type="EC" id="4.2.1.46" evidence="5"/>
<keyword evidence="6" id="KW-1185">Reference proteome</keyword>
<name>F0TBW2_METLA</name>
<dbReference type="Gene3D" id="3.90.25.10">
    <property type="entry name" value="UDP-galactose 4-epimerase, domain 1"/>
    <property type="match status" value="1"/>
</dbReference>
<dbReference type="PANTHER" id="PTHR43000">
    <property type="entry name" value="DTDP-D-GLUCOSE 4,6-DEHYDRATASE-RELATED"/>
    <property type="match status" value="1"/>
</dbReference>
<dbReference type="GeneID" id="10278547"/>
<sequence>MKMLITGGAGFIGCNFVHQMVEKYDHDLVVFDKLTYAANPKYLDDVKDKIEFVKGDIGDAEAVKNVMKDCDYVVNFAAETHVDRSIEDPGVFVKTDVIGTYNLLENVRKYDVERYLQISTDEVYGSIENGSFTELSNIDPSSPYSASKAGADVLVSAYYKTYGAPVLITRSSNNFGPYQFPEKLIPLFILNAMQDKQLPVYGDGKNVRDWIYAPDNCRGVYTALMKGKLGEVYNVGGGNEKNNLEITKLILENLGKSEDLITFVEDRLGHDRRYSLDSTKIKKLGWKPEVKFEDAIKATIDWYKENISIFRA</sequence>
<dbReference type="CDD" id="cd05246">
    <property type="entry name" value="dTDP_GD_SDR_e"/>
    <property type="match status" value="1"/>
</dbReference>
<gene>
    <name evidence="5" type="ordered locus">Metbo_2085</name>
</gene>
<dbReference type="KEGG" id="mel:Metbo_2085"/>
<organism evidence="5 6">
    <name type="scientific">Methanobacterium lacus (strain AL-21)</name>
    <dbReference type="NCBI Taxonomy" id="877455"/>
    <lineage>
        <taxon>Archaea</taxon>
        <taxon>Methanobacteriati</taxon>
        <taxon>Methanobacteriota</taxon>
        <taxon>Methanomada group</taxon>
        <taxon>Methanobacteria</taxon>
        <taxon>Methanobacteriales</taxon>
        <taxon>Methanobacteriaceae</taxon>
        <taxon>Methanobacterium</taxon>
    </lineage>
</organism>
<keyword evidence="2" id="KW-0520">NAD</keyword>
<protein>
    <submittedName>
        <fullName evidence="5">dTDP-glucose 4,6-dehydratase</fullName>
        <ecNumber evidence="5">4.2.1.46</ecNumber>
    </submittedName>
</protein>
<feature type="domain" description="NAD(P)-binding" evidence="4">
    <location>
        <begin position="4"/>
        <end position="298"/>
    </location>
</feature>
<dbReference type="InterPro" id="IPR005888">
    <property type="entry name" value="dTDP_Gluc_deHydtase"/>
</dbReference>
<dbReference type="GO" id="GO:0009225">
    <property type="term" value="P:nucleotide-sugar metabolic process"/>
    <property type="evidence" value="ECO:0007669"/>
    <property type="project" value="InterPro"/>
</dbReference>
<comment type="cofactor">
    <cofactor evidence="1">
        <name>NAD(+)</name>
        <dbReference type="ChEBI" id="CHEBI:57540"/>
    </cofactor>
</comment>